<dbReference type="EMBL" id="CAMAPF010000011">
    <property type="protein sequence ID" value="CAH9063378.1"/>
    <property type="molecule type" value="Genomic_DNA"/>
</dbReference>
<dbReference type="PANTHER" id="PTHR46033:SF67">
    <property type="entry name" value="AMINOTRANSFERASE-LIKE, PLANT MOBILE DOMAIN FAMILY PROTEIN"/>
    <property type="match status" value="1"/>
</dbReference>
<sequence length="625" mass="71177">MADLIMEEREELMVSHAGGKPALRTAHFLKPSTNSRVFSLPQQTAAAGVREPPPKFRFHGWSNKPLKDWEKWVESMCALHQPVWKKAGIHEAIMNSTSRIHRSDELIVALARNWNPETNTFCFPWGEATLTLEDMIVLGGFSVLGGCVDPDFSPVKDRKLEDTKQKLLKARIELNKSAAKKVTQTNWICKFMNNSEYCEIEHEAFLVLWLERYVFPYSPRDTIGTKLLDMAIRLGRGERMALAPAVLAIIYKNLTFMKNALLALDRTKKSAISAPFWLVQVWVWERFPALNPNHGISAGHERSRFARWDDVKMSVKKNLEFVREDFIWRPYMFWARNSLLYKEDEEEERWILVGSGDEEVHEFVRCLRVSELVGLEGCIEQYLPHRVAMQFGMDQDVPAFVARANESPGVAWDCYTRPVLDMKLWVPSRRSFQSGVTTHYLRSWGLKESMGTKKVGSGVKRKKEGCQRSRPESDENAPPPTSLDDEDHDDEISLAELLMKREKLKEKAKHHTPGKTGVHGEKQPEILGLCTRYRCNESSGRERSEEHVEMPMVEERGLLEAKSVCISFKKDKGRGGGCTSTPAAAASVRIAGEGGVPSPQSPPWRTLEAKIMNLEKLVALMKRKN</sequence>
<dbReference type="InterPro" id="IPR019557">
    <property type="entry name" value="AminoTfrase-like_pln_mobile"/>
</dbReference>
<evidence type="ECO:0000313" key="4">
    <source>
        <dbReference type="Proteomes" id="UP001152523"/>
    </source>
</evidence>
<reference evidence="3" key="1">
    <citation type="submission" date="2022-07" db="EMBL/GenBank/DDBJ databases">
        <authorList>
            <person name="Macas J."/>
            <person name="Novak P."/>
            <person name="Neumann P."/>
        </authorList>
    </citation>
    <scope>NUCLEOTIDE SEQUENCE</scope>
</reference>
<evidence type="ECO:0000259" key="2">
    <source>
        <dbReference type="Pfam" id="PF10536"/>
    </source>
</evidence>
<evidence type="ECO:0000256" key="1">
    <source>
        <dbReference type="SAM" id="MobiDB-lite"/>
    </source>
</evidence>
<feature type="domain" description="Aminotransferase-like plant mobile" evidence="2">
    <location>
        <begin position="88"/>
        <end position="444"/>
    </location>
</feature>
<evidence type="ECO:0000313" key="3">
    <source>
        <dbReference type="EMBL" id="CAH9063378.1"/>
    </source>
</evidence>
<dbReference type="PROSITE" id="PS00018">
    <property type="entry name" value="EF_HAND_1"/>
    <property type="match status" value="1"/>
</dbReference>
<dbReference type="InterPro" id="IPR044824">
    <property type="entry name" value="MAIN-like"/>
</dbReference>
<dbReference type="InterPro" id="IPR018247">
    <property type="entry name" value="EF_Hand_1_Ca_BS"/>
</dbReference>
<keyword evidence="4" id="KW-1185">Reference proteome</keyword>
<dbReference type="PANTHER" id="PTHR46033">
    <property type="entry name" value="PROTEIN MAIN-LIKE 2"/>
    <property type="match status" value="1"/>
</dbReference>
<dbReference type="Proteomes" id="UP001152523">
    <property type="component" value="Unassembled WGS sequence"/>
</dbReference>
<comment type="caution">
    <text evidence="3">The sequence shown here is derived from an EMBL/GenBank/DDBJ whole genome shotgun (WGS) entry which is preliminary data.</text>
</comment>
<gene>
    <name evidence="3" type="ORF">CEPIT_LOCUS1942</name>
</gene>
<feature type="region of interest" description="Disordered" evidence="1">
    <location>
        <begin position="452"/>
        <end position="489"/>
    </location>
</feature>
<proteinExistence type="predicted"/>
<dbReference type="AlphaFoldDB" id="A0AAV0C5J6"/>
<dbReference type="Pfam" id="PF10536">
    <property type="entry name" value="PMD"/>
    <property type="match status" value="1"/>
</dbReference>
<protein>
    <recommendedName>
        <fullName evidence="2">Aminotransferase-like plant mobile domain-containing protein</fullName>
    </recommendedName>
</protein>
<dbReference type="GO" id="GO:0010073">
    <property type="term" value="P:meristem maintenance"/>
    <property type="evidence" value="ECO:0007669"/>
    <property type="project" value="InterPro"/>
</dbReference>
<organism evidence="3 4">
    <name type="scientific">Cuscuta epithymum</name>
    <dbReference type="NCBI Taxonomy" id="186058"/>
    <lineage>
        <taxon>Eukaryota</taxon>
        <taxon>Viridiplantae</taxon>
        <taxon>Streptophyta</taxon>
        <taxon>Embryophyta</taxon>
        <taxon>Tracheophyta</taxon>
        <taxon>Spermatophyta</taxon>
        <taxon>Magnoliopsida</taxon>
        <taxon>eudicotyledons</taxon>
        <taxon>Gunneridae</taxon>
        <taxon>Pentapetalae</taxon>
        <taxon>asterids</taxon>
        <taxon>lamiids</taxon>
        <taxon>Solanales</taxon>
        <taxon>Convolvulaceae</taxon>
        <taxon>Cuscuteae</taxon>
        <taxon>Cuscuta</taxon>
        <taxon>Cuscuta subgen. Cuscuta</taxon>
    </lineage>
</organism>
<name>A0AAV0C5J6_9ASTE</name>
<accession>A0AAV0C5J6</accession>
<feature type="compositionally biased region" description="Basic and acidic residues" evidence="1">
    <location>
        <begin position="464"/>
        <end position="473"/>
    </location>
</feature>